<keyword evidence="1" id="KW-1277">Toxin-antitoxin system</keyword>
<keyword evidence="6" id="KW-1185">Reference proteome</keyword>
<proteinExistence type="inferred from homology"/>
<dbReference type="GO" id="GO:0110001">
    <property type="term" value="C:toxin-antitoxin complex"/>
    <property type="evidence" value="ECO:0007669"/>
    <property type="project" value="InterPro"/>
</dbReference>
<dbReference type="InterPro" id="IPR052379">
    <property type="entry name" value="Type_VII_TA_RNase"/>
</dbReference>
<evidence type="ECO:0000256" key="3">
    <source>
        <dbReference type="ARBA" id="ARBA00022801"/>
    </source>
</evidence>
<dbReference type="Pfam" id="PF01934">
    <property type="entry name" value="HepT-like"/>
    <property type="match status" value="1"/>
</dbReference>
<evidence type="ECO:0000256" key="4">
    <source>
        <dbReference type="ARBA" id="ARBA00024207"/>
    </source>
</evidence>
<comment type="similarity">
    <text evidence="4">Belongs to the HepT RNase toxin family.</text>
</comment>
<accession>A0A1H0WQ83</accession>
<dbReference type="PANTHER" id="PTHR33397">
    <property type="entry name" value="UPF0331 PROTEIN YUTE"/>
    <property type="match status" value="1"/>
</dbReference>
<dbReference type="GO" id="GO:0016787">
    <property type="term" value="F:hydrolase activity"/>
    <property type="evidence" value="ECO:0007669"/>
    <property type="project" value="UniProtKB-KW"/>
</dbReference>
<dbReference type="NCBIfam" id="NF047751">
    <property type="entry name" value="HepT_toxin"/>
    <property type="match status" value="1"/>
</dbReference>
<keyword evidence="2" id="KW-0540">Nuclease</keyword>
<dbReference type="InterPro" id="IPR037038">
    <property type="entry name" value="HepT-like_sf"/>
</dbReference>
<name>A0A1H0WQ83_9BACI</name>
<dbReference type="AlphaFoldDB" id="A0A1H0WQ83"/>
<dbReference type="EMBL" id="FNJU01000013">
    <property type="protein sequence ID" value="SDP92834.1"/>
    <property type="molecule type" value="Genomic_DNA"/>
</dbReference>
<dbReference type="Gene3D" id="1.20.120.580">
    <property type="entry name" value="bsu32300-like"/>
    <property type="match status" value="1"/>
</dbReference>
<evidence type="ECO:0000313" key="6">
    <source>
        <dbReference type="Proteomes" id="UP000199159"/>
    </source>
</evidence>
<evidence type="ECO:0000256" key="2">
    <source>
        <dbReference type="ARBA" id="ARBA00022722"/>
    </source>
</evidence>
<organism evidence="5 6">
    <name type="scientific">Litchfieldia salsa</name>
    <dbReference type="NCBI Taxonomy" id="930152"/>
    <lineage>
        <taxon>Bacteria</taxon>
        <taxon>Bacillati</taxon>
        <taxon>Bacillota</taxon>
        <taxon>Bacilli</taxon>
        <taxon>Bacillales</taxon>
        <taxon>Bacillaceae</taxon>
        <taxon>Litchfieldia</taxon>
    </lineage>
</organism>
<evidence type="ECO:0000256" key="1">
    <source>
        <dbReference type="ARBA" id="ARBA00022649"/>
    </source>
</evidence>
<keyword evidence="3" id="KW-0378">Hydrolase</keyword>
<dbReference type="Proteomes" id="UP000199159">
    <property type="component" value="Unassembled WGS sequence"/>
</dbReference>
<dbReference type="PANTHER" id="PTHR33397:SF5">
    <property type="entry name" value="RNASE YUTE-RELATED"/>
    <property type="match status" value="1"/>
</dbReference>
<dbReference type="STRING" id="930152.SAMN05216565_11375"/>
<evidence type="ECO:0000313" key="5">
    <source>
        <dbReference type="EMBL" id="SDP92834.1"/>
    </source>
</evidence>
<dbReference type="GO" id="GO:0004540">
    <property type="term" value="F:RNA nuclease activity"/>
    <property type="evidence" value="ECO:0007669"/>
    <property type="project" value="InterPro"/>
</dbReference>
<sequence length="145" mass="16998">MYFVDREHIERMLKYLENSLAMVKSQNAWTTNIEKRALERLVHMMIESMVDIGNAMIDGFIMRDPGSFEDIIVILEDERVITSKRATGLKRVIELRKVLVQQYLDVDHSTLIDIIKKEEEHLQAFPDEVRTYLEDELGPVSAFRN</sequence>
<protein>
    <submittedName>
        <fullName evidence="5">Uncharacterized conserved protein YutE, UPF0331/DUF86 family</fullName>
    </submittedName>
</protein>
<dbReference type="RefSeq" id="WP_090858347.1">
    <property type="nucleotide sequence ID" value="NZ_FNJU01000013.1"/>
</dbReference>
<dbReference type="OrthoDB" id="2375467at2"/>
<dbReference type="InterPro" id="IPR008201">
    <property type="entry name" value="HepT-like"/>
</dbReference>
<gene>
    <name evidence="5" type="ORF">SAMN05216565_11375</name>
</gene>
<reference evidence="6" key="1">
    <citation type="submission" date="2016-10" db="EMBL/GenBank/DDBJ databases">
        <authorList>
            <person name="Varghese N."/>
            <person name="Submissions S."/>
        </authorList>
    </citation>
    <scope>NUCLEOTIDE SEQUENCE [LARGE SCALE GENOMIC DNA]</scope>
    <source>
        <strain evidence="6">IBRC-M10078</strain>
    </source>
</reference>